<keyword evidence="1" id="KW-0732">Signal</keyword>
<protein>
    <submittedName>
        <fullName evidence="2">Putative secreted protein</fullName>
    </submittedName>
</protein>
<feature type="chain" id="PRO_5013166519" evidence="1">
    <location>
        <begin position="20"/>
        <end position="70"/>
    </location>
</feature>
<organism evidence="2">
    <name type="scientific">Panstrongylus lignarius</name>
    <dbReference type="NCBI Taxonomy" id="156445"/>
    <lineage>
        <taxon>Eukaryota</taxon>
        <taxon>Metazoa</taxon>
        <taxon>Ecdysozoa</taxon>
        <taxon>Arthropoda</taxon>
        <taxon>Hexapoda</taxon>
        <taxon>Insecta</taxon>
        <taxon>Pterygota</taxon>
        <taxon>Neoptera</taxon>
        <taxon>Paraneoptera</taxon>
        <taxon>Hemiptera</taxon>
        <taxon>Heteroptera</taxon>
        <taxon>Panheteroptera</taxon>
        <taxon>Cimicomorpha</taxon>
        <taxon>Reduviidae</taxon>
        <taxon>Triatominae</taxon>
        <taxon>Panstrongylus</taxon>
    </lineage>
</organism>
<sequence length="70" mass="8611">MKAILFFLLLNFWLFQLHFDFYLFQIGSPFYFHHRQLPHHVKYLHLHFLLRIIQRKGFLACYLTLSGSNL</sequence>
<reference evidence="2" key="1">
    <citation type="journal article" date="2018" name="PLoS Negl. Trop. Dis.">
        <title>An insight into the salivary gland and fat body transcriptome of Panstrongylus lignarius (Hemiptera: Heteroptera), the main vector of Chagas disease in Peru.</title>
        <authorList>
            <person name="Nevoa J.C."/>
            <person name="Mendes M.T."/>
            <person name="da Silva M.V."/>
            <person name="Soares S.C."/>
            <person name="Oliveira C.J.F."/>
            <person name="Ribeiro J.M.C."/>
        </authorList>
    </citation>
    <scope>NUCLEOTIDE SEQUENCE</scope>
</reference>
<evidence type="ECO:0000256" key="1">
    <source>
        <dbReference type="SAM" id="SignalP"/>
    </source>
</evidence>
<name>A0A224XUE5_9HEMI</name>
<feature type="signal peptide" evidence="1">
    <location>
        <begin position="1"/>
        <end position="19"/>
    </location>
</feature>
<accession>A0A224XUE5</accession>
<proteinExistence type="predicted"/>
<dbReference type="AlphaFoldDB" id="A0A224XUE5"/>
<dbReference type="EMBL" id="GFTR01000261">
    <property type="protein sequence ID" value="JAW16165.1"/>
    <property type="molecule type" value="Transcribed_RNA"/>
</dbReference>
<evidence type="ECO:0000313" key="2">
    <source>
        <dbReference type="EMBL" id="JAW16165.1"/>
    </source>
</evidence>